<dbReference type="InterPro" id="IPR012337">
    <property type="entry name" value="RNaseH-like_sf"/>
</dbReference>
<dbReference type="SUPFAM" id="SSF46689">
    <property type="entry name" value="Homeodomain-like"/>
    <property type="match status" value="1"/>
</dbReference>
<dbReference type="InterPro" id="IPR047656">
    <property type="entry name" value="IS481-like_transpos"/>
</dbReference>
<dbReference type="PROSITE" id="PS50994">
    <property type="entry name" value="INTEGRASE"/>
    <property type="match status" value="1"/>
</dbReference>
<name>A0A4R5YA77_9MICC</name>
<gene>
    <name evidence="2" type="ORF">E2R57_02700</name>
</gene>
<dbReference type="SUPFAM" id="SSF53098">
    <property type="entry name" value="Ribonuclease H-like"/>
    <property type="match status" value="1"/>
</dbReference>
<evidence type="ECO:0000313" key="2">
    <source>
        <dbReference type="EMBL" id="TDL41583.1"/>
    </source>
</evidence>
<protein>
    <submittedName>
        <fullName evidence="2">IS481 family transposase</fullName>
    </submittedName>
</protein>
<accession>A0A4R5YA77</accession>
<evidence type="ECO:0000313" key="3">
    <source>
        <dbReference type="Proteomes" id="UP000294621"/>
    </source>
</evidence>
<dbReference type="InterPro" id="IPR001584">
    <property type="entry name" value="Integrase_cat-core"/>
</dbReference>
<comment type="caution">
    <text evidence="2">The sequence shown here is derived from an EMBL/GenBank/DDBJ whole genome shotgun (WGS) entry which is preliminary data.</text>
</comment>
<dbReference type="GO" id="GO:0003676">
    <property type="term" value="F:nucleic acid binding"/>
    <property type="evidence" value="ECO:0007669"/>
    <property type="project" value="InterPro"/>
</dbReference>
<dbReference type="Pfam" id="PF13683">
    <property type="entry name" value="rve_3"/>
    <property type="match status" value="1"/>
</dbReference>
<proteinExistence type="predicted"/>
<dbReference type="PANTHER" id="PTHR35004:SF6">
    <property type="entry name" value="TRANSPOSASE"/>
    <property type="match status" value="1"/>
</dbReference>
<organism evidence="2 3">
    <name type="scientific">Arthrobacter nitrophenolicus</name>
    <dbReference type="NCBI Taxonomy" id="683150"/>
    <lineage>
        <taxon>Bacteria</taxon>
        <taxon>Bacillati</taxon>
        <taxon>Actinomycetota</taxon>
        <taxon>Actinomycetes</taxon>
        <taxon>Micrococcales</taxon>
        <taxon>Micrococcaceae</taxon>
        <taxon>Arthrobacter</taxon>
    </lineage>
</organism>
<dbReference type="AlphaFoldDB" id="A0A4R5YA77"/>
<dbReference type="InterPro" id="IPR009057">
    <property type="entry name" value="Homeodomain-like_sf"/>
</dbReference>
<dbReference type="RefSeq" id="WP_133346165.1">
    <property type="nucleotide sequence ID" value="NZ_SMZQ01000001.1"/>
</dbReference>
<reference evidence="2 3" key="1">
    <citation type="submission" date="2019-03" db="EMBL/GenBank/DDBJ databases">
        <title>Genome Sequencing and Assembly of Various Microbes Isolated from Partially Reclaimed Soil and Acid Mine Drainage (AMD) Site.</title>
        <authorList>
            <person name="Steinbock B."/>
            <person name="Bechtold R."/>
            <person name="Sevigny J.L."/>
            <person name="Thomas D."/>
            <person name="Cuthill L.R."/>
            <person name="Aveiro Johannsen E.J."/>
            <person name="Thomas K."/>
            <person name="Ghosh A."/>
        </authorList>
    </citation>
    <scope>NUCLEOTIDE SEQUENCE [LARGE SCALE GENOMIC DNA]</scope>
    <source>
        <strain evidence="2 3">S-A1</strain>
    </source>
</reference>
<dbReference type="GO" id="GO:0015074">
    <property type="term" value="P:DNA integration"/>
    <property type="evidence" value="ECO:0007669"/>
    <property type="project" value="InterPro"/>
</dbReference>
<dbReference type="Proteomes" id="UP000294621">
    <property type="component" value="Unassembled WGS sequence"/>
</dbReference>
<dbReference type="Gene3D" id="3.30.420.10">
    <property type="entry name" value="Ribonuclease H-like superfamily/Ribonuclease H"/>
    <property type="match status" value="1"/>
</dbReference>
<dbReference type="Pfam" id="PF13565">
    <property type="entry name" value="HTH_32"/>
    <property type="match status" value="1"/>
</dbReference>
<dbReference type="OrthoDB" id="52928at2"/>
<dbReference type="InterPro" id="IPR036397">
    <property type="entry name" value="RNaseH_sf"/>
</dbReference>
<sequence>MSHRNAFLAHSGRLQLARCIVVDGWPLRRAAERFNVSAPTAARWSRRYRELGEAGLEDRRSRPLTCPHRTRMRTERRVLGLRVNRRWGPARIAYHLHLNVSTVHRILSRYLCPPLRFTDPATGIRLRGRTRANRYEYAWPGEMIHVDIKKLGRIPNGGGHRIHGRVQGEANSRARNLAEGRPKDRGQVRGYTFLHHAVDNHSRFVYSEILPDETKETASVFMRNAIAAFAARGVKIQRVLTDNGSCYRSRAFAAVLAEAGISHKRTRPYRPQTNGKVERFNRILQEEWAYAKAYSSEAERQSCYPDFIEYYNQRRPHTALKGASPASRVTNQPG</sequence>
<dbReference type="NCBIfam" id="NF033577">
    <property type="entry name" value="transpos_IS481"/>
    <property type="match status" value="1"/>
</dbReference>
<dbReference type="EMBL" id="SMZQ01000001">
    <property type="protein sequence ID" value="TDL41583.1"/>
    <property type="molecule type" value="Genomic_DNA"/>
</dbReference>
<evidence type="ECO:0000259" key="1">
    <source>
        <dbReference type="PROSITE" id="PS50994"/>
    </source>
</evidence>
<feature type="domain" description="Integrase catalytic" evidence="1">
    <location>
        <begin position="136"/>
        <end position="333"/>
    </location>
</feature>
<dbReference type="PANTHER" id="PTHR35004">
    <property type="entry name" value="TRANSPOSASE RV3428C-RELATED"/>
    <property type="match status" value="1"/>
</dbReference>